<keyword evidence="4" id="KW-1185">Reference proteome</keyword>
<organism evidence="3 4">
    <name type="scientific">Eragrostis curvula</name>
    <name type="common">weeping love grass</name>
    <dbReference type="NCBI Taxonomy" id="38414"/>
    <lineage>
        <taxon>Eukaryota</taxon>
        <taxon>Viridiplantae</taxon>
        <taxon>Streptophyta</taxon>
        <taxon>Embryophyta</taxon>
        <taxon>Tracheophyta</taxon>
        <taxon>Spermatophyta</taxon>
        <taxon>Magnoliopsida</taxon>
        <taxon>Liliopsida</taxon>
        <taxon>Poales</taxon>
        <taxon>Poaceae</taxon>
        <taxon>PACMAD clade</taxon>
        <taxon>Chloridoideae</taxon>
        <taxon>Eragrostideae</taxon>
        <taxon>Eragrostidinae</taxon>
        <taxon>Eragrostis</taxon>
    </lineage>
</organism>
<keyword evidence="1" id="KW-0175">Coiled coil</keyword>
<dbReference type="PANTHER" id="PTHR33065:SF93">
    <property type="entry name" value="DUF6598 DOMAIN-CONTAINING PROTEIN"/>
    <property type="match status" value="1"/>
</dbReference>
<dbReference type="AlphaFoldDB" id="A0A5J9U3Q3"/>
<feature type="non-terminal residue" evidence="3">
    <location>
        <position position="1"/>
    </location>
</feature>
<dbReference type="Gramene" id="TVU18352">
    <property type="protein sequence ID" value="TVU18352"/>
    <property type="gene ID" value="EJB05_34442"/>
</dbReference>
<dbReference type="InterPro" id="IPR046533">
    <property type="entry name" value="DUF6598"/>
</dbReference>
<accession>A0A5J9U3Q3</accession>
<sequence>MPPQIGKKPPINSPLSWPTAAAAFSIMADGAPPLRCSMLKDSDKRKSPVLKDELAALEPSIEEAKRAKEEEEKRMQQYAKHLELQDGILDFDPKQEGQYYTRLSSVDLTIFDLDEESPLGPMRFTNVVYKDQGDYKLCEAINIFSVKISCSDVGFPVHVYGTVIARDSLDKKCIYLFRRDQDHCQIINSEDESLVLTGPKRGLALISNDYIETDLKIKDDQGKVREFSKGILTIRGIARRSLKQCKVESESLATRLSTVDVMYGFLIKAVEGTIGIEVIQGDFDGRITAYTTSIPNELVLYDRELYGAMTGDDNGVIQLMRPVVCVSFSKDMLVIVAKTRDGKSERTIRFTPMVNSAEDGEIRVGAIEMRVIVTWSIMDF</sequence>
<dbReference type="Proteomes" id="UP000324897">
    <property type="component" value="Chromosome 7"/>
</dbReference>
<dbReference type="Pfam" id="PF20241">
    <property type="entry name" value="DUF6598"/>
    <property type="match status" value="1"/>
</dbReference>
<name>A0A5J9U3Q3_9POAL</name>
<feature type="coiled-coil region" evidence="1">
    <location>
        <begin position="54"/>
        <end position="81"/>
    </location>
</feature>
<evidence type="ECO:0000313" key="3">
    <source>
        <dbReference type="EMBL" id="TVU18352.1"/>
    </source>
</evidence>
<evidence type="ECO:0000256" key="1">
    <source>
        <dbReference type="SAM" id="Coils"/>
    </source>
</evidence>
<evidence type="ECO:0000259" key="2">
    <source>
        <dbReference type="Pfam" id="PF20241"/>
    </source>
</evidence>
<proteinExistence type="predicted"/>
<gene>
    <name evidence="3" type="ORF">EJB05_34442</name>
</gene>
<comment type="caution">
    <text evidence="3">The sequence shown here is derived from an EMBL/GenBank/DDBJ whole genome shotgun (WGS) entry which is preliminary data.</text>
</comment>
<dbReference type="OrthoDB" id="631772at2759"/>
<dbReference type="PANTHER" id="PTHR33065">
    <property type="entry name" value="OS07G0486400 PROTEIN"/>
    <property type="match status" value="1"/>
</dbReference>
<dbReference type="EMBL" id="RWGY01000029">
    <property type="protein sequence ID" value="TVU18352.1"/>
    <property type="molecule type" value="Genomic_DNA"/>
</dbReference>
<evidence type="ECO:0000313" key="4">
    <source>
        <dbReference type="Proteomes" id="UP000324897"/>
    </source>
</evidence>
<protein>
    <recommendedName>
        <fullName evidence="2">DUF6598 domain-containing protein</fullName>
    </recommendedName>
</protein>
<feature type="domain" description="DUF6598" evidence="2">
    <location>
        <begin position="141"/>
        <end position="373"/>
    </location>
</feature>
<reference evidence="3 4" key="1">
    <citation type="journal article" date="2019" name="Sci. Rep.">
        <title>A high-quality genome of Eragrostis curvula grass provides insights into Poaceae evolution and supports new strategies to enhance forage quality.</title>
        <authorList>
            <person name="Carballo J."/>
            <person name="Santos B.A.C.M."/>
            <person name="Zappacosta D."/>
            <person name="Garbus I."/>
            <person name="Selva J.P."/>
            <person name="Gallo C.A."/>
            <person name="Diaz A."/>
            <person name="Albertini E."/>
            <person name="Caccamo M."/>
            <person name="Echenique V."/>
        </authorList>
    </citation>
    <scope>NUCLEOTIDE SEQUENCE [LARGE SCALE GENOMIC DNA]</scope>
    <source>
        <strain evidence="4">cv. Victoria</strain>
        <tissue evidence="3">Leaf</tissue>
    </source>
</reference>